<dbReference type="GO" id="GO:0051301">
    <property type="term" value="P:cell division"/>
    <property type="evidence" value="ECO:0007669"/>
    <property type="project" value="UniProtKB-KW"/>
</dbReference>
<feature type="transmembrane region" description="Helical" evidence="1">
    <location>
        <begin position="197"/>
        <end position="219"/>
    </location>
</feature>
<dbReference type="RefSeq" id="WP_108558591.1">
    <property type="nucleotide sequence ID" value="NZ_MUXE01000005.1"/>
</dbReference>
<evidence type="ECO:0000313" key="2">
    <source>
        <dbReference type="EMBL" id="PUE65189.1"/>
    </source>
</evidence>
<keyword evidence="1" id="KW-0472">Membrane</keyword>
<reference evidence="2 3" key="1">
    <citation type="submission" date="2017-02" db="EMBL/GenBank/DDBJ databases">
        <title>Arcobacter caeni sp. nov, a new Arcobacter species isolated from reclaimed water.</title>
        <authorList>
            <person name="Figueras M.J."/>
            <person name="Perez-Cataluna A."/>
            <person name="Salas-Masso N."/>
        </authorList>
    </citation>
    <scope>NUCLEOTIDE SEQUENCE [LARGE SCALE GENOMIC DNA]</scope>
    <source>
        <strain evidence="2 3">RW17-10</strain>
    </source>
</reference>
<dbReference type="EMBL" id="MUXE01000005">
    <property type="protein sequence ID" value="PUE65189.1"/>
    <property type="molecule type" value="Genomic_DNA"/>
</dbReference>
<keyword evidence="2" id="KW-0131">Cell cycle</keyword>
<proteinExistence type="predicted"/>
<organism evidence="2 3">
    <name type="scientific">Arcobacter caeni</name>
    <dbReference type="NCBI Taxonomy" id="1912877"/>
    <lineage>
        <taxon>Bacteria</taxon>
        <taxon>Pseudomonadati</taxon>
        <taxon>Campylobacterota</taxon>
        <taxon>Epsilonproteobacteria</taxon>
        <taxon>Campylobacterales</taxon>
        <taxon>Arcobacteraceae</taxon>
        <taxon>Arcobacter</taxon>
    </lineage>
</organism>
<dbReference type="AlphaFoldDB" id="A0A363D1K2"/>
<dbReference type="OrthoDB" id="5348519at2"/>
<protein>
    <submittedName>
        <fullName evidence="2">Cell division protein FtsX</fullName>
    </submittedName>
</protein>
<keyword evidence="1" id="KW-1133">Transmembrane helix</keyword>
<dbReference type="PANTHER" id="PTHR47755">
    <property type="entry name" value="CELL DIVISION PROTEIN FTSX"/>
    <property type="match status" value="1"/>
</dbReference>
<name>A0A363D1K2_9BACT</name>
<accession>A0A363D1K2</accession>
<gene>
    <name evidence="2" type="ORF">B0174_05160</name>
</gene>
<dbReference type="Proteomes" id="UP000251135">
    <property type="component" value="Unassembled WGS sequence"/>
</dbReference>
<comment type="caution">
    <text evidence="2">The sequence shown here is derived from an EMBL/GenBank/DDBJ whole genome shotgun (WGS) entry which is preliminary data.</text>
</comment>
<feature type="transmembrane region" description="Helical" evidence="1">
    <location>
        <begin position="139"/>
        <end position="166"/>
    </location>
</feature>
<feature type="transmembrane region" description="Helical" evidence="1">
    <location>
        <begin position="7"/>
        <end position="27"/>
    </location>
</feature>
<dbReference type="GO" id="GO:0032153">
    <property type="term" value="C:cell division site"/>
    <property type="evidence" value="ECO:0007669"/>
    <property type="project" value="TreeGrafter"/>
</dbReference>
<keyword evidence="3" id="KW-1185">Reference proteome</keyword>
<dbReference type="GO" id="GO:0016020">
    <property type="term" value="C:membrane"/>
    <property type="evidence" value="ECO:0007669"/>
    <property type="project" value="InterPro"/>
</dbReference>
<dbReference type="PANTHER" id="PTHR47755:SF1">
    <property type="entry name" value="CELL DIVISION PROTEIN FTSX"/>
    <property type="match status" value="1"/>
</dbReference>
<sequence length="272" mass="31426">MKFLKNVFAFLIPLLSMLITFSMFLLINNVVDNYKSKISRDYSIIIVTINPLEKNAIKELAGIKVEKIQNLPNDKIISSIQSTLSETSIDLLKQRLPNFYQIYLEIFPTSSELEDIKQTLLQNKNVKKVEVFYKNHNQIYLLLLLLNSVSFILFFIITIFAIIIIAKQIKLWFHEHSVKISILRLHGASILYSASSILNYALISSLLSFLISAGFLYYVSHNMTVLFPLELHEIVDIDINIFVELMKIFLLSFCISIFTIFGVLLKYKINND</sequence>
<keyword evidence="1" id="KW-0812">Transmembrane</keyword>
<evidence type="ECO:0000256" key="1">
    <source>
        <dbReference type="SAM" id="Phobius"/>
    </source>
</evidence>
<feature type="transmembrane region" description="Helical" evidence="1">
    <location>
        <begin position="239"/>
        <end position="265"/>
    </location>
</feature>
<dbReference type="InterPro" id="IPR004513">
    <property type="entry name" value="FtsX"/>
</dbReference>
<keyword evidence="2" id="KW-0132">Cell division</keyword>
<evidence type="ECO:0000313" key="3">
    <source>
        <dbReference type="Proteomes" id="UP000251135"/>
    </source>
</evidence>